<proteinExistence type="predicted"/>
<keyword evidence="6" id="KW-0472">Membrane</keyword>
<evidence type="ECO:0000259" key="7">
    <source>
        <dbReference type="PROSITE" id="PS01124"/>
    </source>
</evidence>
<keyword evidence="9" id="KW-1185">Reference proteome</keyword>
<dbReference type="EMBL" id="BKCF01000001">
    <property type="protein sequence ID" value="GEQ84770.1"/>
    <property type="molecule type" value="Genomic_DNA"/>
</dbReference>
<sequence length="553" mass="63468">MTAQNDTLAKKSFKEIIGIIQTNVKDTTVALNVTRYYSNRANKEANLKHQWGALQSKVIIYNIAEDFPKAAVAARKLIAFSERNMLEQYYMDTYMLAGIVVMREGAVKEALVYFEKTKAIAYEKGNEDVKKQAQFFINNIKSIGSDKSDVIAYYQNELKQLNEIEVNTENDSVVRQRFLMAKLGLSDAFLKNKVADSANFYINDILKNYLEKQKDSCMVKPLYMMLGETEILLNNFDAAAKSLDYSKNYCKPHTRFDSLLLGKAYGALYYKQKKYEKAITSFEQALEAYEISDKEEAYMDDLYKSLAIAYKETNNLDKASFYFEKYGNTMSEFAKVQDTIDTEFRKQELAAFEAEIEQLRIEKEDSKSNLNYLLLGGSIVILALLFLLLKFYKTKKANEVKFEALLAKINAAEAPKDIIDTKDEVLEEKNTLDIPVETQQLILDGLAKLEEKEYFLSQECNSHNMAKKIGTNTSYLSKVINAHFGKNFNTYINDLRINYAIVRLKNDVFFRAYSIQSIAEEIGYKSADSFTKYFKKDTGLNPSFYIKNIKNVA</sequence>
<evidence type="ECO:0000313" key="8">
    <source>
        <dbReference type="EMBL" id="GEQ84770.1"/>
    </source>
</evidence>
<dbReference type="InterPro" id="IPR018060">
    <property type="entry name" value="HTH_AraC"/>
</dbReference>
<dbReference type="Pfam" id="PF13424">
    <property type="entry name" value="TPR_12"/>
    <property type="match status" value="1"/>
</dbReference>
<keyword evidence="6" id="KW-0812">Transmembrane</keyword>
<evidence type="ECO:0000256" key="3">
    <source>
        <dbReference type="ARBA" id="ARBA00023163"/>
    </source>
</evidence>
<dbReference type="PROSITE" id="PS50005">
    <property type="entry name" value="TPR"/>
    <property type="match status" value="1"/>
</dbReference>
<evidence type="ECO:0000256" key="2">
    <source>
        <dbReference type="ARBA" id="ARBA00023125"/>
    </source>
</evidence>
<dbReference type="PANTHER" id="PTHR43280">
    <property type="entry name" value="ARAC-FAMILY TRANSCRIPTIONAL REGULATOR"/>
    <property type="match status" value="1"/>
</dbReference>
<reference evidence="8 9" key="1">
    <citation type="submission" date="2019-08" db="EMBL/GenBank/DDBJ databases">
        <title>Ulvibacter marinistellae sp. nov., isolated from a starfish, Patiria pectinifera.</title>
        <authorList>
            <person name="Kawano K."/>
            <person name="Ushijima N."/>
            <person name="Kihara M."/>
            <person name="Itoh H."/>
        </authorList>
    </citation>
    <scope>NUCLEOTIDE SEQUENCE [LARGE SCALE GENOMIC DNA]</scope>
    <source>
        <strain evidence="8 9">KK4</strain>
    </source>
</reference>
<evidence type="ECO:0000256" key="5">
    <source>
        <dbReference type="SAM" id="Coils"/>
    </source>
</evidence>
<dbReference type="Proteomes" id="UP000326994">
    <property type="component" value="Unassembled WGS sequence"/>
</dbReference>
<feature type="domain" description="HTH araC/xylS-type" evidence="7">
    <location>
        <begin position="464"/>
        <end position="548"/>
    </location>
</feature>
<dbReference type="SUPFAM" id="SSF46689">
    <property type="entry name" value="Homeodomain-like"/>
    <property type="match status" value="1"/>
</dbReference>
<evidence type="ECO:0000256" key="4">
    <source>
        <dbReference type="PROSITE-ProRule" id="PRU00339"/>
    </source>
</evidence>
<dbReference type="SUPFAM" id="SSF48452">
    <property type="entry name" value="TPR-like"/>
    <property type="match status" value="1"/>
</dbReference>
<keyword evidence="2" id="KW-0238">DNA-binding</keyword>
<feature type="repeat" description="TPR" evidence="4">
    <location>
        <begin position="259"/>
        <end position="292"/>
    </location>
</feature>
<evidence type="ECO:0000256" key="1">
    <source>
        <dbReference type="ARBA" id="ARBA00023015"/>
    </source>
</evidence>
<keyword evidence="3" id="KW-0804">Transcription</keyword>
<keyword evidence="6" id="KW-1133">Transmembrane helix</keyword>
<gene>
    <name evidence="8" type="ORF">ULMS_02780</name>
</gene>
<accession>A0A5J4FT87</accession>
<dbReference type="SMART" id="SM00342">
    <property type="entry name" value="HTH_ARAC"/>
    <property type="match status" value="1"/>
</dbReference>
<dbReference type="Gene3D" id="1.25.40.10">
    <property type="entry name" value="Tetratricopeptide repeat domain"/>
    <property type="match status" value="1"/>
</dbReference>
<dbReference type="PANTHER" id="PTHR43280:SF2">
    <property type="entry name" value="HTH-TYPE TRANSCRIPTIONAL REGULATOR EXSA"/>
    <property type="match status" value="1"/>
</dbReference>
<keyword evidence="1" id="KW-0805">Transcription regulation</keyword>
<dbReference type="InterPro" id="IPR019734">
    <property type="entry name" value="TPR_rpt"/>
</dbReference>
<name>A0A5J4FT87_9FLAO</name>
<dbReference type="AlphaFoldDB" id="A0A5J4FT87"/>
<dbReference type="InterPro" id="IPR009057">
    <property type="entry name" value="Homeodomain-like_sf"/>
</dbReference>
<comment type="caution">
    <text evidence="8">The sequence shown here is derived from an EMBL/GenBank/DDBJ whole genome shotgun (WGS) entry which is preliminary data.</text>
</comment>
<evidence type="ECO:0000256" key="6">
    <source>
        <dbReference type="SAM" id="Phobius"/>
    </source>
</evidence>
<dbReference type="GO" id="GO:0043565">
    <property type="term" value="F:sequence-specific DNA binding"/>
    <property type="evidence" value="ECO:0007669"/>
    <property type="project" value="InterPro"/>
</dbReference>
<organism evidence="8 9">
    <name type="scientific">Patiriisocius marinistellae</name>
    <dbReference type="NCBI Taxonomy" id="2494560"/>
    <lineage>
        <taxon>Bacteria</taxon>
        <taxon>Pseudomonadati</taxon>
        <taxon>Bacteroidota</taxon>
        <taxon>Flavobacteriia</taxon>
        <taxon>Flavobacteriales</taxon>
        <taxon>Flavobacteriaceae</taxon>
        <taxon>Patiriisocius</taxon>
    </lineage>
</organism>
<evidence type="ECO:0000313" key="9">
    <source>
        <dbReference type="Proteomes" id="UP000326994"/>
    </source>
</evidence>
<dbReference type="Gene3D" id="1.10.10.60">
    <property type="entry name" value="Homeodomain-like"/>
    <property type="match status" value="2"/>
</dbReference>
<dbReference type="PROSITE" id="PS01124">
    <property type="entry name" value="HTH_ARAC_FAMILY_2"/>
    <property type="match status" value="1"/>
</dbReference>
<dbReference type="Pfam" id="PF12833">
    <property type="entry name" value="HTH_18"/>
    <property type="match status" value="1"/>
</dbReference>
<keyword evidence="4" id="KW-0802">TPR repeat</keyword>
<dbReference type="GO" id="GO:0003700">
    <property type="term" value="F:DNA-binding transcription factor activity"/>
    <property type="evidence" value="ECO:0007669"/>
    <property type="project" value="InterPro"/>
</dbReference>
<feature type="coiled-coil region" evidence="5">
    <location>
        <begin position="342"/>
        <end position="369"/>
    </location>
</feature>
<keyword evidence="5" id="KW-0175">Coiled coil</keyword>
<dbReference type="InterPro" id="IPR011990">
    <property type="entry name" value="TPR-like_helical_dom_sf"/>
</dbReference>
<protein>
    <recommendedName>
        <fullName evidence="7">HTH araC/xylS-type domain-containing protein</fullName>
    </recommendedName>
</protein>
<feature type="transmembrane region" description="Helical" evidence="6">
    <location>
        <begin position="370"/>
        <end position="392"/>
    </location>
</feature>